<feature type="region of interest" description="Disordered" evidence="1">
    <location>
        <begin position="290"/>
        <end position="310"/>
    </location>
</feature>
<evidence type="ECO:0000256" key="1">
    <source>
        <dbReference type="SAM" id="MobiDB-lite"/>
    </source>
</evidence>
<feature type="transmembrane region" description="Helical" evidence="2">
    <location>
        <begin position="199"/>
        <end position="221"/>
    </location>
</feature>
<evidence type="ECO:0000256" key="2">
    <source>
        <dbReference type="SAM" id="Phobius"/>
    </source>
</evidence>
<accession>A0A0C9MKY7</accession>
<dbReference type="AlphaFoldDB" id="A0A0C9MKY7"/>
<reference evidence="3" key="1">
    <citation type="submission" date="2014-09" db="EMBL/GenBank/DDBJ databases">
        <title>Draft genome sequence of an oleaginous Mucoromycotina fungus Mucor ambiguus NBRC6742.</title>
        <authorList>
            <person name="Takeda I."/>
            <person name="Yamane N."/>
            <person name="Morita T."/>
            <person name="Tamano K."/>
            <person name="Machida M."/>
            <person name="Baker S."/>
            <person name="Koike H."/>
        </authorList>
    </citation>
    <scope>NUCLEOTIDE SEQUENCE</scope>
    <source>
        <strain evidence="3">NBRC 6742</strain>
    </source>
</reference>
<evidence type="ECO:0000313" key="4">
    <source>
        <dbReference type="Proteomes" id="UP000053815"/>
    </source>
</evidence>
<evidence type="ECO:0000313" key="3">
    <source>
        <dbReference type="EMBL" id="GAN11466.1"/>
    </source>
</evidence>
<dbReference type="OrthoDB" id="10041630at2759"/>
<proteinExistence type="predicted"/>
<gene>
    <name evidence="3" type="ORF">MAM1_0617c11029</name>
</gene>
<dbReference type="PANTHER" id="PTHR38421">
    <property type="entry name" value="TRANSMEMBRANE PROTEIN USGS"/>
    <property type="match status" value="1"/>
</dbReference>
<organism evidence="3">
    <name type="scientific">Mucor ambiguus</name>
    <dbReference type="NCBI Taxonomy" id="91626"/>
    <lineage>
        <taxon>Eukaryota</taxon>
        <taxon>Fungi</taxon>
        <taxon>Fungi incertae sedis</taxon>
        <taxon>Mucoromycota</taxon>
        <taxon>Mucoromycotina</taxon>
        <taxon>Mucoromycetes</taxon>
        <taxon>Mucorales</taxon>
        <taxon>Mucorineae</taxon>
        <taxon>Mucoraceae</taxon>
        <taxon>Mucor</taxon>
    </lineage>
</organism>
<keyword evidence="4" id="KW-1185">Reference proteome</keyword>
<feature type="transmembrane region" description="Helical" evidence="2">
    <location>
        <begin position="163"/>
        <end position="187"/>
    </location>
</feature>
<feature type="transmembrane region" description="Helical" evidence="2">
    <location>
        <begin position="37"/>
        <end position="68"/>
    </location>
</feature>
<sequence>MARWTLTGLQEGMTYAIQGITIVLQNPNIRKERFLKIFIYLSMVSFILLGLTNVLIAIPIHVVRFILWFSTSDKASQADEALESANRFVREIVASVPLLALLFMRYVYPKPLDDLFMESLRYLDSTHPDRAPYASILAQQKFKRRYWADMKDYMLRTWKKVRLGLLLLLLSMIPFVGRFVFPAAGAYTTYKALGKTQGIAVGICFFFLPRWATMKLVRALIGMRSLMRELLAPYFVRMRMSHREKRRWFSGLGIIGYGIAQAAAAYMLTVVTEPPSKDIFTKKLDEHENSVDNLKVPDQLTETDSNKKMD</sequence>
<dbReference type="EMBL" id="DF836906">
    <property type="protein sequence ID" value="GAN11466.1"/>
    <property type="molecule type" value="Genomic_DNA"/>
</dbReference>
<dbReference type="Proteomes" id="UP000053815">
    <property type="component" value="Unassembled WGS sequence"/>
</dbReference>
<feature type="transmembrane region" description="Helical" evidence="2">
    <location>
        <begin position="248"/>
        <end position="268"/>
    </location>
</feature>
<keyword evidence="2" id="KW-0472">Membrane</keyword>
<protein>
    <submittedName>
        <fullName evidence="3">Transmembrane protein UsgS</fullName>
    </submittedName>
</protein>
<keyword evidence="2" id="KW-1133">Transmembrane helix</keyword>
<keyword evidence="2 3" id="KW-0812">Transmembrane</keyword>
<name>A0A0C9MKY7_9FUNG</name>
<dbReference type="PANTHER" id="PTHR38421:SF1">
    <property type="entry name" value="TRANSMEMBRANE PROTEIN"/>
    <property type="match status" value="1"/>
</dbReference>
<feature type="transmembrane region" description="Helical" evidence="2">
    <location>
        <begin position="88"/>
        <end position="108"/>
    </location>
</feature>